<dbReference type="Pfam" id="PF13472">
    <property type="entry name" value="Lipase_GDSL_2"/>
    <property type="match status" value="1"/>
</dbReference>
<dbReference type="CDD" id="cd01833">
    <property type="entry name" value="XynB_like"/>
    <property type="match status" value="1"/>
</dbReference>
<evidence type="ECO:0000259" key="2">
    <source>
        <dbReference type="Pfam" id="PF13472"/>
    </source>
</evidence>
<keyword evidence="1" id="KW-0732">Signal</keyword>
<dbReference type="Proteomes" id="UP000680865">
    <property type="component" value="Unassembled WGS sequence"/>
</dbReference>
<dbReference type="AlphaFoldDB" id="A0A919S9Y7"/>
<dbReference type="InterPro" id="IPR013830">
    <property type="entry name" value="SGNH_hydro"/>
</dbReference>
<evidence type="ECO:0000313" key="3">
    <source>
        <dbReference type="EMBL" id="GIM67901.1"/>
    </source>
</evidence>
<reference evidence="3" key="1">
    <citation type="submission" date="2021-03" db="EMBL/GenBank/DDBJ databases">
        <title>Whole genome shotgun sequence of Actinoplanes consettensis NBRC 14913.</title>
        <authorList>
            <person name="Komaki H."/>
            <person name="Tamura T."/>
        </authorList>
    </citation>
    <scope>NUCLEOTIDE SEQUENCE</scope>
    <source>
        <strain evidence="3">NBRC 14913</strain>
    </source>
</reference>
<gene>
    <name evidence="3" type="ORF">Aco04nite_08310</name>
</gene>
<feature type="chain" id="PRO_5036789706" description="SGNH hydrolase-type esterase domain-containing protein" evidence="1">
    <location>
        <begin position="28"/>
        <end position="309"/>
    </location>
</feature>
<dbReference type="EMBL" id="BOQP01000004">
    <property type="protein sequence ID" value="GIM67901.1"/>
    <property type="molecule type" value="Genomic_DNA"/>
</dbReference>
<dbReference type="PANTHER" id="PTHR30383:SF5">
    <property type="entry name" value="SGNH HYDROLASE-TYPE ESTERASE DOMAIN-CONTAINING PROTEIN"/>
    <property type="match status" value="1"/>
</dbReference>
<name>A0A919S9Y7_9ACTN</name>
<dbReference type="PANTHER" id="PTHR30383">
    <property type="entry name" value="THIOESTERASE 1/PROTEASE 1/LYSOPHOSPHOLIPASE L1"/>
    <property type="match status" value="1"/>
</dbReference>
<dbReference type="GO" id="GO:0004622">
    <property type="term" value="F:phosphatidylcholine lysophospholipase activity"/>
    <property type="evidence" value="ECO:0007669"/>
    <property type="project" value="TreeGrafter"/>
</dbReference>
<comment type="caution">
    <text evidence="3">The sequence shown here is derived from an EMBL/GenBank/DDBJ whole genome shotgun (WGS) entry which is preliminary data.</text>
</comment>
<proteinExistence type="predicted"/>
<sequence length="309" mass="33241">MVLGTYGRRALAALMGFWLCGGGAAHAAPGGPGVADPDTPFGTVRVMPLGDSIVRGTGAPGFDSFRTVLRDHLIRDGMQVDFVGSQHDGTGADRDHEGHGGYDLGELAFDVDGWLTAYQPDVIVLEAGTNNVTQGDDPGVMMGDLGTLIDRIRAVRPAAYVFLAAIAISRVPAEAETGRIYNALLPGFVAQRQDPLLTLVDQSSVAGIDLHDTHHPNAFGYEKMAWNWYRSMAGVFALPGLSGPDPYLKTETYRCIIEHGTSTKCRTWVLRDQPDGSREWQTLLKRKASIDGVSQTVEFWVGAAELLGT</sequence>
<dbReference type="InterPro" id="IPR036514">
    <property type="entry name" value="SGNH_hydro_sf"/>
</dbReference>
<feature type="domain" description="SGNH hydrolase-type esterase" evidence="2">
    <location>
        <begin position="49"/>
        <end position="222"/>
    </location>
</feature>
<protein>
    <recommendedName>
        <fullName evidence="2">SGNH hydrolase-type esterase domain-containing protein</fullName>
    </recommendedName>
</protein>
<feature type="signal peptide" evidence="1">
    <location>
        <begin position="1"/>
        <end position="27"/>
    </location>
</feature>
<dbReference type="Gene3D" id="3.40.50.1110">
    <property type="entry name" value="SGNH hydrolase"/>
    <property type="match status" value="1"/>
</dbReference>
<dbReference type="InterPro" id="IPR051532">
    <property type="entry name" value="Ester_Hydrolysis_Enzymes"/>
</dbReference>
<dbReference type="RefSeq" id="WP_212995828.1">
    <property type="nucleotide sequence ID" value="NZ_BAAATW010000002.1"/>
</dbReference>
<keyword evidence="4" id="KW-1185">Reference proteome</keyword>
<evidence type="ECO:0000256" key="1">
    <source>
        <dbReference type="SAM" id="SignalP"/>
    </source>
</evidence>
<organism evidence="3 4">
    <name type="scientific">Winogradskya consettensis</name>
    <dbReference type="NCBI Taxonomy" id="113560"/>
    <lineage>
        <taxon>Bacteria</taxon>
        <taxon>Bacillati</taxon>
        <taxon>Actinomycetota</taxon>
        <taxon>Actinomycetes</taxon>
        <taxon>Micromonosporales</taxon>
        <taxon>Micromonosporaceae</taxon>
        <taxon>Winogradskya</taxon>
    </lineage>
</organism>
<accession>A0A919S9Y7</accession>
<evidence type="ECO:0000313" key="4">
    <source>
        <dbReference type="Proteomes" id="UP000680865"/>
    </source>
</evidence>
<dbReference type="SUPFAM" id="SSF52266">
    <property type="entry name" value="SGNH hydrolase"/>
    <property type="match status" value="1"/>
</dbReference>